<reference evidence="1" key="1">
    <citation type="submission" date="2022-11" db="EMBL/GenBank/DDBJ databases">
        <title>Genome Sequence of Nemania bipapillata.</title>
        <authorList>
            <person name="Buettner E."/>
        </authorList>
    </citation>
    <scope>NUCLEOTIDE SEQUENCE</scope>
    <source>
        <strain evidence="1">CP14</strain>
    </source>
</reference>
<dbReference type="EMBL" id="JAPESX010003736">
    <property type="protein sequence ID" value="KAJ8104436.1"/>
    <property type="molecule type" value="Genomic_DNA"/>
</dbReference>
<proteinExistence type="predicted"/>
<sequence>MEDAWIDDNGAAVPASSAAAAAAAGMGSAAHDPGGIFGIGGGDGDDVVIYVVDVLVRGIIMGFIWPLGSAGWLIREEGMSSERWRFMVGVGVMFGVLLGFIRAISGDK</sequence>
<gene>
    <name evidence="1" type="ORF">ONZ43_g7852</name>
</gene>
<comment type="caution">
    <text evidence="1">The sequence shown here is derived from an EMBL/GenBank/DDBJ whole genome shotgun (WGS) entry which is preliminary data.</text>
</comment>
<evidence type="ECO:0000313" key="1">
    <source>
        <dbReference type="EMBL" id="KAJ8104436.1"/>
    </source>
</evidence>
<name>A0ACC2HMV1_9PEZI</name>
<evidence type="ECO:0000313" key="2">
    <source>
        <dbReference type="Proteomes" id="UP001153334"/>
    </source>
</evidence>
<protein>
    <submittedName>
        <fullName evidence="1">Uncharacterized protein</fullName>
    </submittedName>
</protein>
<organism evidence="1 2">
    <name type="scientific">Nemania bipapillata</name>
    <dbReference type="NCBI Taxonomy" id="110536"/>
    <lineage>
        <taxon>Eukaryota</taxon>
        <taxon>Fungi</taxon>
        <taxon>Dikarya</taxon>
        <taxon>Ascomycota</taxon>
        <taxon>Pezizomycotina</taxon>
        <taxon>Sordariomycetes</taxon>
        <taxon>Xylariomycetidae</taxon>
        <taxon>Xylariales</taxon>
        <taxon>Xylariaceae</taxon>
        <taxon>Nemania</taxon>
    </lineage>
</organism>
<accession>A0ACC2HMV1</accession>
<keyword evidence="2" id="KW-1185">Reference proteome</keyword>
<dbReference type="Proteomes" id="UP001153334">
    <property type="component" value="Unassembled WGS sequence"/>
</dbReference>